<keyword evidence="2" id="KW-1185">Reference proteome</keyword>
<accession>A0A176VD86</accession>
<dbReference type="AlphaFoldDB" id="A0A176VD86"/>
<dbReference type="EMBL" id="LVLJ01004052">
    <property type="protein sequence ID" value="OAE18537.1"/>
    <property type="molecule type" value="Genomic_DNA"/>
</dbReference>
<dbReference type="Proteomes" id="UP000077202">
    <property type="component" value="Unassembled WGS sequence"/>
</dbReference>
<organism evidence="1 2">
    <name type="scientific">Marchantia polymorpha subsp. ruderalis</name>
    <dbReference type="NCBI Taxonomy" id="1480154"/>
    <lineage>
        <taxon>Eukaryota</taxon>
        <taxon>Viridiplantae</taxon>
        <taxon>Streptophyta</taxon>
        <taxon>Embryophyta</taxon>
        <taxon>Marchantiophyta</taxon>
        <taxon>Marchantiopsida</taxon>
        <taxon>Marchantiidae</taxon>
        <taxon>Marchantiales</taxon>
        <taxon>Marchantiaceae</taxon>
        <taxon>Marchantia</taxon>
    </lineage>
</organism>
<evidence type="ECO:0000313" key="2">
    <source>
        <dbReference type="Proteomes" id="UP000077202"/>
    </source>
</evidence>
<name>A0A176VD86_MARPO</name>
<comment type="caution">
    <text evidence="1">The sequence shown here is derived from an EMBL/GenBank/DDBJ whole genome shotgun (WGS) entry which is preliminary data.</text>
</comment>
<protein>
    <submittedName>
        <fullName evidence="1">Uncharacterized protein</fullName>
    </submittedName>
</protein>
<evidence type="ECO:0000313" key="1">
    <source>
        <dbReference type="EMBL" id="OAE18537.1"/>
    </source>
</evidence>
<proteinExistence type="predicted"/>
<reference evidence="1" key="1">
    <citation type="submission" date="2016-03" db="EMBL/GenBank/DDBJ databases">
        <title>Mechanisms controlling the formation of the plant cell surface in tip-growing cells are functionally conserved among land plants.</title>
        <authorList>
            <person name="Honkanen S."/>
            <person name="Jones V.A."/>
            <person name="Morieri G."/>
            <person name="Champion C."/>
            <person name="Hetherington A.J."/>
            <person name="Kelly S."/>
            <person name="Saint-Marcoux D."/>
            <person name="Proust H."/>
            <person name="Prescott H."/>
            <person name="Dolan L."/>
        </authorList>
    </citation>
    <scope>NUCLEOTIDE SEQUENCE [LARGE SCALE GENOMIC DNA]</scope>
    <source>
        <tissue evidence="1">Whole gametophyte</tissue>
    </source>
</reference>
<gene>
    <name evidence="1" type="ORF">AXG93_625s1270</name>
</gene>
<sequence length="129" mass="13871">MAGGSGADGVLTSSTIGRERIVPGVCMMDNRSGVFRLMDYWIETAAYRPGWQSGDGRMSELPVRFISRYRPQGSFPAVLASVAGFSGVFTWPDDLLEGNMSADDTLIHEEVEEIVSLAAAVSSPLDVPL</sequence>